<feature type="compositionally biased region" description="Low complexity" evidence="1">
    <location>
        <begin position="209"/>
        <end position="220"/>
    </location>
</feature>
<dbReference type="Proteomes" id="UP000054097">
    <property type="component" value="Unassembled WGS sequence"/>
</dbReference>
<accession>A0A0C2XX57</accession>
<feature type="region of interest" description="Disordered" evidence="1">
    <location>
        <begin position="302"/>
        <end position="420"/>
    </location>
</feature>
<sequence>MASPASFEDFDEFEASEYTDSDLAFTGSMLDAAKAPTTVPSAMGISLQTRLKLAGTAFPRAAEGTSPATPIDELSDLSEIILSPVRTRSMASDASQRSALLPDDAGRQQQELPAPWAPGPDRGTRLYGFQGDYVQASERSPKREERSPKKEERSPKKEKAPSPVTPSPRQTSPRQTSPTLTHSRADSISTPTPEPEARQSSPPPPRPVRNPNRPSPASSRHNSITSDSRHNSISNDPSLPLPPPIAMVRQTHRNPIPIPTSTYAAEKSTQPRLTPSPKILAMIQKFEGTSRETEDLGNFFIGNTRSLSVGPKSRSGSVSSSKMDPGYGSSWMPYSTPPSTRPSTPNSVSEFGEQVYAGGGPSNLEIAREVRWKSDGRTSDMVNQGNWDLRPVGPPRRGSSSSTYRPSMTQAIPGLEVQPGLLRELSLKRRQRAGLGPE</sequence>
<feature type="compositionally biased region" description="Polar residues" evidence="1">
    <location>
        <begin position="221"/>
        <end position="237"/>
    </location>
</feature>
<protein>
    <submittedName>
        <fullName evidence="2">Uncharacterized protein</fullName>
    </submittedName>
</protein>
<reference evidence="3" key="2">
    <citation type="submission" date="2015-01" db="EMBL/GenBank/DDBJ databases">
        <title>Evolutionary Origins and Diversification of the Mycorrhizal Mutualists.</title>
        <authorList>
            <consortium name="DOE Joint Genome Institute"/>
            <consortium name="Mycorrhizal Genomics Consortium"/>
            <person name="Kohler A."/>
            <person name="Kuo A."/>
            <person name="Nagy L.G."/>
            <person name="Floudas D."/>
            <person name="Copeland A."/>
            <person name="Barry K.W."/>
            <person name="Cichocki N."/>
            <person name="Veneault-Fourrey C."/>
            <person name="LaButti K."/>
            <person name="Lindquist E.A."/>
            <person name="Lipzen A."/>
            <person name="Lundell T."/>
            <person name="Morin E."/>
            <person name="Murat C."/>
            <person name="Riley R."/>
            <person name="Ohm R."/>
            <person name="Sun H."/>
            <person name="Tunlid A."/>
            <person name="Henrissat B."/>
            <person name="Grigoriev I.V."/>
            <person name="Hibbett D.S."/>
            <person name="Martin F."/>
        </authorList>
    </citation>
    <scope>NUCLEOTIDE SEQUENCE [LARGE SCALE GENOMIC DNA]</scope>
    <source>
        <strain evidence="3">MAFF 305830</strain>
    </source>
</reference>
<dbReference type="AlphaFoldDB" id="A0A0C2XX57"/>
<feature type="compositionally biased region" description="Polar residues" evidence="1">
    <location>
        <begin position="259"/>
        <end position="273"/>
    </location>
</feature>
<gene>
    <name evidence="2" type="ORF">M408DRAFT_326166</name>
</gene>
<proteinExistence type="predicted"/>
<keyword evidence="3" id="KW-1185">Reference proteome</keyword>
<dbReference type="EMBL" id="KN824278">
    <property type="protein sequence ID" value="KIM33452.1"/>
    <property type="molecule type" value="Genomic_DNA"/>
</dbReference>
<feature type="compositionally biased region" description="Basic and acidic residues" evidence="1">
    <location>
        <begin position="139"/>
        <end position="160"/>
    </location>
</feature>
<evidence type="ECO:0000313" key="3">
    <source>
        <dbReference type="Proteomes" id="UP000054097"/>
    </source>
</evidence>
<evidence type="ECO:0000256" key="1">
    <source>
        <dbReference type="SAM" id="MobiDB-lite"/>
    </source>
</evidence>
<feature type="compositionally biased region" description="Basic and acidic residues" evidence="1">
    <location>
        <begin position="366"/>
        <end position="378"/>
    </location>
</feature>
<feature type="region of interest" description="Disordered" evidence="1">
    <location>
        <begin position="86"/>
        <end position="277"/>
    </location>
</feature>
<name>A0A0C2XX57_SERVB</name>
<dbReference type="HOGENOM" id="CLU_625793_0_0_1"/>
<feature type="compositionally biased region" description="Polar residues" evidence="1">
    <location>
        <begin position="89"/>
        <end position="98"/>
    </location>
</feature>
<feature type="compositionally biased region" description="Polar residues" evidence="1">
    <location>
        <begin position="167"/>
        <end position="191"/>
    </location>
</feature>
<organism evidence="2 3">
    <name type="scientific">Serendipita vermifera MAFF 305830</name>
    <dbReference type="NCBI Taxonomy" id="933852"/>
    <lineage>
        <taxon>Eukaryota</taxon>
        <taxon>Fungi</taxon>
        <taxon>Dikarya</taxon>
        <taxon>Basidiomycota</taxon>
        <taxon>Agaricomycotina</taxon>
        <taxon>Agaricomycetes</taxon>
        <taxon>Sebacinales</taxon>
        <taxon>Serendipitaceae</taxon>
        <taxon>Serendipita</taxon>
    </lineage>
</organism>
<feature type="compositionally biased region" description="Low complexity" evidence="1">
    <location>
        <begin position="395"/>
        <end position="407"/>
    </location>
</feature>
<evidence type="ECO:0000313" key="2">
    <source>
        <dbReference type="EMBL" id="KIM33452.1"/>
    </source>
</evidence>
<reference evidence="2 3" key="1">
    <citation type="submission" date="2014-04" db="EMBL/GenBank/DDBJ databases">
        <authorList>
            <consortium name="DOE Joint Genome Institute"/>
            <person name="Kuo A."/>
            <person name="Zuccaro A."/>
            <person name="Kohler A."/>
            <person name="Nagy L.G."/>
            <person name="Floudas D."/>
            <person name="Copeland A."/>
            <person name="Barry K.W."/>
            <person name="Cichocki N."/>
            <person name="Veneault-Fourrey C."/>
            <person name="LaButti K."/>
            <person name="Lindquist E.A."/>
            <person name="Lipzen A."/>
            <person name="Lundell T."/>
            <person name="Morin E."/>
            <person name="Murat C."/>
            <person name="Sun H."/>
            <person name="Tunlid A."/>
            <person name="Henrissat B."/>
            <person name="Grigoriev I.V."/>
            <person name="Hibbett D.S."/>
            <person name="Martin F."/>
            <person name="Nordberg H.P."/>
            <person name="Cantor M.N."/>
            <person name="Hua S.X."/>
        </authorList>
    </citation>
    <scope>NUCLEOTIDE SEQUENCE [LARGE SCALE GENOMIC DNA]</scope>
    <source>
        <strain evidence="2 3">MAFF 305830</strain>
    </source>
</reference>
<feature type="compositionally biased region" description="Low complexity" evidence="1">
    <location>
        <begin position="308"/>
        <end position="322"/>
    </location>
</feature>